<dbReference type="EMBL" id="LR899013">
    <property type="protein sequence ID" value="CAD7090250.1"/>
    <property type="molecule type" value="Genomic_DNA"/>
</dbReference>
<comment type="similarity">
    <text evidence="2">Belongs to the NUP186/NUP192/NUP205 family.</text>
</comment>
<dbReference type="FunCoup" id="A0A7R8V251">
    <property type="interactions" value="1895"/>
</dbReference>
<evidence type="ECO:0000313" key="5">
    <source>
        <dbReference type="EMBL" id="CAD7090250.1"/>
    </source>
</evidence>
<evidence type="ECO:0000256" key="2">
    <source>
        <dbReference type="ARBA" id="ARBA00005892"/>
    </source>
</evidence>
<organism evidence="5 6">
    <name type="scientific">Hermetia illucens</name>
    <name type="common">Black soldier fly</name>
    <dbReference type="NCBI Taxonomy" id="343691"/>
    <lineage>
        <taxon>Eukaryota</taxon>
        <taxon>Metazoa</taxon>
        <taxon>Ecdysozoa</taxon>
        <taxon>Arthropoda</taxon>
        <taxon>Hexapoda</taxon>
        <taxon>Insecta</taxon>
        <taxon>Pterygota</taxon>
        <taxon>Neoptera</taxon>
        <taxon>Endopterygota</taxon>
        <taxon>Diptera</taxon>
        <taxon>Brachycera</taxon>
        <taxon>Stratiomyomorpha</taxon>
        <taxon>Stratiomyidae</taxon>
        <taxon>Hermetiinae</taxon>
        <taxon>Hermetia</taxon>
    </lineage>
</organism>
<protein>
    <recommendedName>
        <fullName evidence="7">Nuclear pore complex protein Nup205</fullName>
    </recommendedName>
</protein>
<dbReference type="GO" id="GO:0006999">
    <property type="term" value="P:nuclear pore organization"/>
    <property type="evidence" value="ECO:0007669"/>
    <property type="project" value="TreeGrafter"/>
</dbReference>
<sequence>MSEGSPEDMWTPYKHLHSVIEKSVVHSTKSSLSQLEVVLRKHKQNFSTILRNPPKNAKSRAEIRQGITDGITLPGLGHTILSKDLVDESIILSDMYDLNEYMALELLCTAQQQMPHYPGLPRGLVAVLLYYDGRKALACSLRDLFQARSGISWCTEAHAEITQYISSYTTSLVEDANILNKIIDMIDELDISKEIELLTANRGLGPPKHHRQVLDLFQDIKLALATALFNWSAQCGLPKDTVIKLIEHLAKSKLTESRGGIDDITVTLLMALIDGFDTSVLQRHEDGEEIVQSLPIMKEANYAQNVFETIHAPWECDELKSIVLFAFGLSMATLRQAPQSLQLNSSRIIDQDEQLVDEAIQSQVFDFIHYVLLESELVFKTEFFYRRIHVLITDFIDLMHSKVTELRARADETARTVQCFAQQGLDSPPNLCRNFEALMLSVGKLYGGDKLNLCLCMEYWGPMDIPSNYPKTTTRSVSLFKFIRLAGELLPPMLLIPYLKMLSGLSSCEQSARNTFNLLKQGPGTSGSTTLSWDHFFGSLARYYTHLRQEQHPVSDTIYKSRVLNRSINPQEIAGLHAVLAVIRAVATHDEVARIALCEHPSWAPLHTLLGLLGCSVPITLKADLLLTLAALGKSKDTAIQLWNNIEASQIIMTVPTTSAYTVRGLESEIEQIESRNEVYPLTQAILDFLYTLSITAVPRNLGGGPRKPGLDPYLTFIIDTIFLRFYNRNYKNPAEKWEVGEKCLKLLHFYVKSYDISPSDFIQAKDENSPPGFHIMLQMNTKSETLRLILHIIDEACNHLDMYAPFPGKAKMEECSLHCLSIIEKCLSTQDLYFNAKSLANCATLLSGLNKLLLDVNPRSGKPDHILNTTKFVTYNSWLSCHALLGVKILTLVSRQPNVSTQLLGIFTLTERIQNEIRHGFVECLESDLPIQPSENLQEKIGEEVELSIKEAIIDLLQENLQQPSPNIAHYLLGFDITKDIRVTQLQHPGVLDFPSNCTKSLVSLLDNNLDLMKLETDQDATHERLIDRAYGLLYALCFNSRTSEVVLRFLRSCNDFLGRHVSALPFKNFESAQVLNQMSSLLKCIAIELKITAANNQVSQFAHLCKILSGVVQNNTSDNMPLELSHYYSNTTANITIGDTTIGKKSVDQGTRLLICHLLDCLEFEIKSIPQPKWDFFDNSLTGQLLQDCEIREGNGPRLINIKKLNDILRDELNTVQSTIASGQRQLILQEIESVLHFALKVNSQKNKCAATVKFLEAWGQVTEVLFTVSHSFAMSFETKQELLLETLQGLLSKVVPVQVMMELANLASSTVLLLLVNLRYCYVQSSAQQSGTDVNLGVVGQISAALTTSMKSIASTPKSNTLSLKYILKSIVDWIIVSGAASQKLRINLYAALLNFMHIVKGNSIENENVIGNDQYVSRLDRSMSRHLNEGDSEINQTQMAIEVFASFGDKLIDILCHDCTGGHDICKMLALSCIDMLLDMDSLTNFINFISKRGYLSHLIDSLMKSDDSLCRVLKTVPDNMRALYVYESKMAMLSRVANSHIGAELLLEQRVLGVLSSMNVFDLHPDFQVNSYTRHGSGTESFVPPVDARYQQILFPALNLCDSILSTLGPENHSAISQVMHFLLSHGDMIEIVLRAGTPFLHLGLLQELSALTGLIARSSNQELSNLVEPNANQDLSVHLYRLQKLMLSLFPRFIASTATLKEMFKPENITYDPSDKNKALHIKYFLEIASNIALYCRNSVANHAADHRTNAVLFSPSINDSVQRSDIRGSTLEISPSLGIVVCQLKSSVEYYSRDKSVYDSLINQRSSLPSTTLDSTAHVQYTNLSERLANKNNELKHCSFITEQCLYLLWSHLDFYMLRAIPVNTLQFSSTINPFNNENFVSSPTEAGWKITTEDVSALKKTLVLIFNETFCKSLIATTQPQAGADKGFTDALLRRVKRLIQFVPVD</sequence>
<name>A0A7R8V251_HERIL</name>
<gene>
    <name evidence="5" type="ORF">HERILL_LOCUS12744</name>
</gene>
<evidence type="ECO:0000256" key="3">
    <source>
        <dbReference type="ARBA" id="ARBA00022448"/>
    </source>
</evidence>
<dbReference type="Proteomes" id="UP000594454">
    <property type="component" value="Chromosome 5"/>
</dbReference>
<dbReference type="PANTHER" id="PTHR31344:SF0">
    <property type="entry name" value="NUCLEAR PORE COMPLEX PROTEIN NUP205"/>
    <property type="match status" value="1"/>
</dbReference>
<dbReference type="InParanoid" id="A0A7R8V251"/>
<dbReference type="OrthoDB" id="2019644at2759"/>
<keyword evidence="4" id="KW-0539">Nucleus</keyword>
<proteinExistence type="inferred from homology"/>
<keyword evidence="6" id="KW-1185">Reference proteome</keyword>
<accession>A0A7R8V251</accession>
<dbReference type="Pfam" id="PF11894">
    <property type="entry name" value="Nup192"/>
    <property type="match status" value="1"/>
</dbReference>
<keyword evidence="3" id="KW-0813">Transport</keyword>
<evidence type="ECO:0000256" key="4">
    <source>
        <dbReference type="ARBA" id="ARBA00023242"/>
    </source>
</evidence>
<dbReference type="GO" id="GO:0017056">
    <property type="term" value="F:structural constituent of nuclear pore"/>
    <property type="evidence" value="ECO:0007669"/>
    <property type="project" value="TreeGrafter"/>
</dbReference>
<comment type="subcellular location">
    <subcellularLocation>
        <location evidence="1">Nucleus</location>
    </subcellularLocation>
</comment>
<reference evidence="5 6" key="1">
    <citation type="submission" date="2020-11" db="EMBL/GenBank/DDBJ databases">
        <authorList>
            <person name="Wallbank WR R."/>
            <person name="Pardo Diaz C."/>
            <person name="Kozak K."/>
            <person name="Martin S."/>
            <person name="Jiggins C."/>
            <person name="Moest M."/>
            <person name="Warren A I."/>
            <person name="Generalovic N T."/>
            <person name="Byers J.R.P. K."/>
            <person name="Montejo-Kovacevich G."/>
            <person name="Yen C E."/>
        </authorList>
    </citation>
    <scope>NUCLEOTIDE SEQUENCE [LARGE SCALE GENOMIC DNA]</scope>
</reference>
<evidence type="ECO:0000313" key="6">
    <source>
        <dbReference type="Proteomes" id="UP000594454"/>
    </source>
</evidence>
<dbReference type="GO" id="GO:0044611">
    <property type="term" value="C:nuclear pore inner ring"/>
    <property type="evidence" value="ECO:0007669"/>
    <property type="project" value="TreeGrafter"/>
</dbReference>
<dbReference type="PANTHER" id="PTHR31344">
    <property type="entry name" value="NUCLEAR PORE COMPLEX PROTEIN NUP205"/>
    <property type="match status" value="1"/>
</dbReference>
<evidence type="ECO:0000256" key="1">
    <source>
        <dbReference type="ARBA" id="ARBA00004123"/>
    </source>
</evidence>
<dbReference type="InterPro" id="IPR021827">
    <property type="entry name" value="Nup186/Nup192/Nup205"/>
</dbReference>
<dbReference type="OMA" id="WSQMFAE"/>
<evidence type="ECO:0008006" key="7">
    <source>
        <dbReference type="Google" id="ProtNLM"/>
    </source>
</evidence>